<proteinExistence type="predicted"/>
<evidence type="ECO:0000313" key="5">
    <source>
        <dbReference type="EMBL" id="ESO04460.1"/>
    </source>
</evidence>
<reference evidence="6" key="3">
    <citation type="submission" date="2015-06" db="UniProtKB">
        <authorList>
            <consortium name="EnsemblMetazoa"/>
        </authorList>
    </citation>
    <scope>IDENTIFICATION</scope>
</reference>
<dbReference type="InterPro" id="IPR001841">
    <property type="entry name" value="Znf_RING"/>
</dbReference>
<evidence type="ECO:0000256" key="3">
    <source>
        <dbReference type="PROSITE-ProRule" id="PRU00175"/>
    </source>
</evidence>
<dbReference type="EMBL" id="AMQM01004377">
    <property type="status" value="NOT_ANNOTATED_CDS"/>
    <property type="molecule type" value="Genomic_DNA"/>
</dbReference>
<accession>T1F603</accession>
<evidence type="ECO:0000313" key="6">
    <source>
        <dbReference type="EnsemblMetazoa" id="HelroP172847"/>
    </source>
</evidence>
<gene>
    <name evidence="6" type="primary">20204252</name>
    <name evidence="5" type="ORF">HELRODRAFT_172847</name>
</gene>
<reference evidence="7" key="1">
    <citation type="submission" date="2012-12" db="EMBL/GenBank/DDBJ databases">
        <authorList>
            <person name="Hellsten U."/>
            <person name="Grimwood J."/>
            <person name="Chapman J.A."/>
            <person name="Shapiro H."/>
            <person name="Aerts A."/>
            <person name="Otillar R.P."/>
            <person name="Terry A.Y."/>
            <person name="Boore J.L."/>
            <person name="Simakov O."/>
            <person name="Marletaz F."/>
            <person name="Cho S.-J."/>
            <person name="Edsinger-Gonzales E."/>
            <person name="Havlak P."/>
            <person name="Kuo D.-H."/>
            <person name="Larsson T."/>
            <person name="Lv J."/>
            <person name="Arendt D."/>
            <person name="Savage R."/>
            <person name="Osoegawa K."/>
            <person name="de Jong P."/>
            <person name="Lindberg D.R."/>
            <person name="Seaver E.C."/>
            <person name="Weisblat D.A."/>
            <person name="Putnam N.H."/>
            <person name="Grigoriev I.V."/>
            <person name="Rokhsar D.S."/>
        </authorList>
    </citation>
    <scope>NUCLEOTIDE SEQUENCE</scope>
</reference>
<dbReference type="Proteomes" id="UP000015101">
    <property type="component" value="Unassembled WGS sequence"/>
</dbReference>
<dbReference type="CTD" id="20204252"/>
<organism evidence="6 7">
    <name type="scientific">Helobdella robusta</name>
    <name type="common">Californian leech</name>
    <dbReference type="NCBI Taxonomy" id="6412"/>
    <lineage>
        <taxon>Eukaryota</taxon>
        <taxon>Metazoa</taxon>
        <taxon>Spiralia</taxon>
        <taxon>Lophotrochozoa</taxon>
        <taxon>Annelida</taxon>
        <taxon>Clitellata</taxon>
        <taxon>Hirudinea</taxon>
        <taxon>Rhynchobdellida</taxon>
        <taxon>Glossiphoniidae</taxon>
        <taxon>Helobdella</taxon>
    </lineage>
</organism>
<keyword evidence="2" id="KW-0862">Zinc</keyword>
<dbReference type="KEGG" id="hro:HELRODRAFT_172847"/>
<evidence type="ECO:0000259" key="4">
    <source>
        <dbReference type="PROSITE" id="PS50089"/>
    </source>
</evidence>
<name>T1F603_HELRO</name>
<evidence type="ECO:0000256" key="2">
    <source>
        <dbReference type="ARBA" id="ARBA00022833"/>
    </source>
</evidence>
<dbReference type="RefSeq" id="XP_009017729.1">
    <property type="nucleotide sequence ID" value="XM_009019481.1"/>
</dbReference>
<dbReference type="OrthoDB" id="8062037at2759"/>
<dbReference type="InParanoid" id="T1F603"/>
<dbReference type="GO" id="GO:0008270">
    <property type="term" value="F:zinc ion binding"/>
    <property type="evidence" value="ECO:0007669"/>
    <property type="project" value="UniProtKB-KW"/>
</dbReference>
<protein>
    <recommendedName>
        <fullName evidence="4">RING-type domain-containing protein</fullName>
    </recommendedName>
</protein>
<dbReference type="HOGENOM" id="CLU_1078808_0_0_1"/>
<evidence type="ECO:0000313" key="7">
    <source>
        <dbReference type="Proteomes" id="UP000015101"/>
    </source>
</evidence>
<keyword evidence="1 3" id="KW-0479">Metal-binding</keyword>
<evidence type="ECO:0000256" key="1">
    <source>
        <dbReference type="ARBA" id="ARBA00022771"/>
    </source>
</evidence>
<dbReference type="EMBL" id="KB096502">
    <property type="protein sequence ID" value="ESO04460.1"/>
    <property type="molecule type" value="Genomic_DNA"/>
</dbReference>
<dbReference type="Pfam" id="PF13639">
    <property type="entry name" value="zf-RING_2"/>
    <property type="match status" value="1"/>
</dbReference>
<keyword evidence="7" id="KW-1185">Reference proteome</keyword>
<keyword evidence="1 3" id="KW-0863">Zinc-finger</keyword>
<dbReference type="GO" id="GO:0061630">
    <property type="term" value="F:ubiquitin protein ligase activity"/>
    <property type="evidence" value="ECO:0000318"/>
    <property type="project" value="GO_Central"/>
</dbReference>
<dbReference type="PROSITE" id="PS50089">
    <property type="entry name" value="ZF_RING_2"/>
    <property type="match status" value="1"/>
</dbReference>
<dbReference type="GO" id="GO:0043161">
    <property type="term" value="P:proteasome-mediated ubiquitin-dependent protein catabolic process"/>
    <property type="evidence" value="ECO:0000318"/>
    <property type="project" value="GO_Central"/>
</dbReference>
<dbReference type="AlphaFoldDB" id="T1F603"/>
<sequence length="258" mass="30330">MAELKIKLNDADDHTRAQVAYITLDYTKMFLDKLRFERLRLSVKTLRENVSDHQLSSEDMFDFATDMASKVGIIEKKKWVRNFKELPLQKQYEMMKTLQDTFYNSLPKESSTKIEPYRNNFFEGNIIHTDVYYIASANIRKYILPYVRGWFLNETCPICLENFQEGSFLLQFPCQHSLHSSCFTSLDDSQDNCRHLKCPLCRNEFWIYVTREIDVVKKSNVGGRLTVDIYLKTTAANKQMDEMLPREILARPVFIGNV</sequence>
<feature type="domain" description="RING-type" evidence="4">
    <location>
        <begin position="156"/>
        <end position="202"/>
    </location>
</feature>
<dbReference type="InterPro" id="IPR013083">
    <property type="entry name" value="Znf_RING/FYVE/PHD"/>
</dbReference>
<dbReference type="GeneID" id="20204252"/>
<dbReference type="EnsemblMetazoa" id="HelroT172847">
    <property type="protein sequence ID" value="HelroP172847"/>
    <property type="gene ID" value="HelroG172847"/>
</dbReference>
<dbReference type="SMART" id="SM00184">
    <property type="entry name" value="RING"/>
    <property type="match status" value="1"/>
</dbReference>
<dbReference type="SUPFAM" id="SSF57850">
    <property type="entry name" value="RING/U-box"/>
    <property type="match status" value="1"/>
</dbReference>
<dbReference type="GO" id="GO:0012505">
    <property type="term" value="C:endomembrane system"/>
    <property type="evidence" value="ECO:0000318"/>
    <property type="project" value="GO_Central"/>
</dbReference>
<dbReference type="Gene3D" id="3.30.40.10">
    <property type="entry name" value="Zinc/RING finger domain, C3HC4 (zinc finger)"/>
    <property type="match status" value="1"/>
</dbReference>
<reference evidence="5 7" key="2">
    <citation type="journal article" date="2013" name="Nature">
        <title>Insights into bilaterian evolution from three spiralian genomes.</title>
        <authorList>
            <person name="Simakov O."/>
            <person name="Marletaz F."/>
            <person name="Cho S.J."/>
            <person name="Edsinger-Gonzales E."/>
            <person name="Havlak P."/>
            <person name="Hellsten U."/>
            <person name="Kuo D.H."/>
            <person name="Larsson T."/>
            <person name="Lv J."/>
            <person name="Arendt D."/>
            <person name="Savage R."/>
            <person name="Osoegawa K."/>
            <person name="de Jong P."/>
            <person name="Grimwood J."/>
            <person name="Chapman J.A."/>
            <person name="Shapiro H."/>
            <person name="Aerts A."/>
            <person name="Otillar R.P."/>
            <person name="Terry A.Y."/>
            <person name="Boore J.L."/>
            <person name="Grigoriev I.V."/>
            <person name="Lindberg D.R."/>
            <person name="Seaver E.C."/>
            <person name="Weisblat D.A."/>
            <person name="Putnam N.H."/>
            <person name="Rokhsar D.S."/>
        </authorList>
    </citation>
    <scope>NUCLEOTIDE SEQUENCE</scope>
</reference>